<dbReference type="GO" id="GO:0016020">
    <property type="term" value="C:membrane"/>
    <property type="evidence" value="ECO:0007669"/>
    <property type="project" value="TreeGrafter"/>
</dbReference>
<dbReference type="PANTHER" id="PTHR10587:SF133">
    <property type="entry name" value="CHITIN DEACETYLASE 1-RELATED"/>
    <property type="match status" value="1"/>
</dbReference>
<dbReference type="CDD" id="cd10917">
    <property type="entry name" value="CE4_NodB_like_6s_7s"/>
    <property type="match status" value="1"/>
</dbReference>
<dbReference type="GO" id="GO:0005975">
    <property type="term" value="P:carbohydrate metabolic process"/>
    <property type="evidence" value="ECO:0007669"/>
    <property type="project" value="InterPro"/>
</dbReference>
<dbReference type="SUPFAM" id="SSF88713">
    <property type="entry name" value="Glycoside hydrolase/deacetylase"/>
    <property type="match status" value="1"/>
</dbReference>
<dbReference type="GO" id="GO:0046872">
    <property type="term" value="F:metal ion binding"/>
    <property type="evidence" value="ECO:0007669"/>
    <property type="project" value="UniProtKB-KW"/>
</dbReference>
<sequence>ADQCQLLKQILDQGHSVQSHSYDHSDFMTKDAQGVYDNLHANQKWMDQCLGKTYTGLSMFRPPFGSFNPEYGSFASKLGYTLASWNLESLDYAGGNAAQVFQNVQANFANIANGDSVVLLMHDKHYIDGSAVGALDLII</sequence>
<dbReference type="AlphaFoldDB" id="A0A0H5RHC9"/>
<evidence type="ECO:0000256" key="2">
    <source>
        <dbReference type="ARBA" id="ARBA00022801"/>
    </source>
</evidence>
<keyword evidence="1" id="KW-0479">Metal-binding</keyword>
<evidence type="ECO:0000259" key="3">
    <source>
        <dbReference type="PROSITE" id="PS51677"/>
    </source>
</evidence>
<organism evidence="4">
    <name type="scientific">Spongospora subterranea</name>
    <dbReference type="NCBI Taxonomy" id="70186"/>
    <lineage>
        <taxon>Eukaryota</taxon>
        <taxon>Sar</taxon>
        <taxon>Rhizaria</taxon>
        <taxon>Endomyxa</taxon>
        <taxon>Phytomyxea</taxon>
        <taxon>Plasmodiophorida</taxon>
        <taxon>Plasmodiophoridae</taxon>
        <taxon>Spongospora</taxon>
    </lineage>
</organism>
<reference evidence="4" key="1">
    <citation type="submission" date="2015-04" db="EMBL/GenBank/DDBJ databases">
        <title>The genome sequence of the plant pathogenic Rhizarian Plasmodiophora brassicae reveals insights in its biotrophic life cycle and the origin of chitin synthesis.</title>
        <authorList>
            <person name="Schwelm A."/>
            <person name="Fogelqvist J."/>
            <person name="Knaust A."/>
            <person name="Julke S."/>
            <person name="Lilja T."/>
            <person name="Dhandapani V."/>
            <person name="Bonilla-Rosso G."/>
            <person name="Karlsson M."/>
            <person name="Shevchenko A."/>
            <person name="Choi S.R."/>
            <person name="Kim H.G."/>
            <person name="Park J.Y."/>
            <person name="Lim Y.P."/>
            <person name="Ludwig-Muller J."/>
            <person name="Dixelius C."/>
        </authorList>
    </citation>
    <scope>NUCLEOTIDE SEQUENCE</scope>
    <source>
        <tissue evidence="4">Potato root galls</tissue>
    </source>
</reference>
<dbReference type="InterPro" id="IPR002509">
    <property type="entry name" value="NODB_dom"/>
</dbReference>
<proteinExistence type="predicted"/>
<evidence type="ECO:0000313" key="4">
    <source>
        <dbReference type="EMBL" id="CRZ12937.1"/>
    </source>
</evidence>
<feature type="non-terminal residue" evidence="4">
    <location>
        <position position="139"/>
    </location>
</feature>
<dbReference type="PANTHER" id="PTHR10587">
    <property type="entry name" value="GLYCOSYL TRANSFERASE-RELATED"/>
    <property type="match status" value="1"/>
</dbReference>
<accession>A0A0H5RHC9</accession>
<dbReference type="Gene3D" id="3.20.20.370">
    <property type="entry name" value="Glycoside hydrolase/deacetylase"/>
    <property type="match status" value="1"/>
</dbReference>
<protein>
    <recommendedName>
        <fullName evidence="3">NodB homology domain-containing protein</fullName>
    </recommendedName>
</protein>
<dbReference type="Pfam" id="PF01522">
    <property type="entry name" value="Polysacc_deac_1"/>
    <property type="match status" value="1"/>
</dbReference>
<name>A0A0H5RHC9_9EUKA</name>
<dbReference type="InterPro" id="IPR050248">
    <property type="entry name" value="Polysacc_deacetylase_ArnD"/>
</dbReference>
<dbReference type="EMBL" id="HACM01012495">
    <property type="protein sequence ID" value="CRZ12937.1"/>
    <property type="molecule type" value="Transcribed_RNA"/>
</dbReference>
<dbReference type="GO" id="GO:0004099">
    <property type="term" value="F:chitin deacetylase activity"/>
    <property type="evidence" value="ECO:0007669"/>
    <property type="project" value="UniProtKB-ARBA"/>
</dbReference>
<feature type="domain" description="NodB homology" evidence="3">
    <location>
        <begin position="1"/>
        <end position="139"/>
    </location>
</feature>
<dbReference type="InterPro" id="IPR011330">
    <property type="entry name" value="Glyco_hydro/deAcase_b/a-brl"/>
</dbReference>
<dbReference type="PROSITE" id="PS51677">
    <property type="entry name" value="NODB"/>
    <property type="match status" value="1"/>
</dbReference>
<evidence type="ECO:0000256" key="1">
    <source>
        <dbReference type="ARBA" id="ARBA00022723"/>
    </source>
</evidence>
<feature type="non-terminal residue" evidence="4">
    <location>
        <position position="1"/>
    </location>
</feature>
<keyword evidence="2" id="KW-0378">Hydrolase</keyword>